<sequence>MQPATLLAWYRGFSPMKAATTSNAYENPLDDVQHDEVPEVLDDGISVVPGRFERVPLDDVQHDEVPEVLDDGISVVPGPMPVAAPHGFQDYTSWFQELISGFVTNQEESTPPEPVKPVDLEKCGPCTCGAVNKKTRIVGGQVTYVHQYPWMALLMYKKRFYCGATLINNLYVLTAAHCVHQ</sequence>
<gene>
    <name evidence="4" type="primary">LOC103509896</name>
</gene>
<organism evidence="3 4">
    <name type="scientific">Diaphorina citri</name>
    <name type="common">Asian citrus psyllid</name>
    <dbReference type="NCBI Taxonomy" id="121845"/>
    <lineage>
        <taxon>Eukaryota</taxon>
        <taxon>Metazoa</taxon>
        <taxon>Ecdysozoa</taxon>
        <taxon>Arthropoda</taxon>
        <taxon>Hexapoda</taxon>
        <taxon>Insecta</taxon>
        <taxon>Pterygota</taxon>
        <taxon>Neoptera</taxon>
        <taxon>Paraneoptera</taxon>
        <taxon>Hemiptera</taxon>
        <taxon>Sternorrhyncha</taxon>
        <taxon>Psylloidea</taxon>
        <taxon>Psyllidae</taxon>
        <taxon>Diaphorininae</taxon>
        <taxon>Diaphorina</taxon>
    </lineage>
</organism>
<keyword evidence="1" id="KW-1015">Disulfide bond</keyword>
<dbReference type="AlphaFoldDB" id="A0A1S3D3M7"/>
<reference evidence="4" key="1">
    <citation type="submission" date="2025-08" db="UniProtKB">
        <authorList>
            <consortium name="RefSeq"/>
        </authorList>
    </citation>
    <scope>IDENTIFICATION</scope>
</reference>
<name>A0A1S3D3M7_DIACI</name>
<dbReference type="PROSITE" id="PS00134">
    <property type="entry name" value="TRYPSIN_HIS"/>
    <property type="match status" value="1"/>
</dbReference>
<dbReference type="GeneID" id="103509896"/>
<evidence type="ECO:0000256" key="1">
    <source>
        <dbReference type="ARBA" id="ARBA00023157"/>
    </source>
</evidence>
<dbReference type="SUPFAM" id="SSF50494">
    <property type="entry name" value="Trypsin-like serine proteases"/>
    <property type="match status" value="1"/>
</dbReference>
<dbReference type="RefSeq" id="XP_008472750.2">
    <property type="nucleotide sequence ID" value="XM_008474528.3"/>
</dbReference>
<accession>A0A1S3D3M7</accession>
<dbReference type="PANTHER" id="PTHR24252:SF7">
    <property type="entry name" value="HYALIN"/>
    <property type="match status" value="1"/>
</dbReference>
<dbReference type="GO" id="GO:0006508">
    <property type="term" value="P:proteolysis"/>
    <property type="evidence" value="ECO:0007669"/>
    <property type="project" value="InterPro"/>
</dbReference>
<dbReference type="PaxDb" id="121845-A0A1S3D3M7"/>
<dbReference type="InterPro" id="IPR009003">
    <property type="entry name" value="Peptidase_S1_PA"/>
</dbReference>
<evidence type="ECO:0000313" key="4">
    <source>
        <dbReference type="RefSeq" id="XP_008472750.2"/>
    </source>
</evidence>
<dbReference type="InterPro" id="IPR018114">
    <property type="entry name" value="TRYPSIN_HIS"/>
</dbReference>
<keyword evidence="3" id="KW-1185">Reference proteome</keyword>
<evidence type="ECO:0000259" key="2">
    <source>
        <dbReference type="Pfam" id="PF00089"/>
    </source>
</evidence>
<proteinExistence type="predicted"/>
<dbReference type="Pfam" id="PF00089">
    <property type="entry name" value="Trypsin"/>
    <property type="match status" value="1"/>
</dbReference>
<protein>
    <submittedName>
        <fullName evidence="4">Transmembrane protease serine 9-like</fullName>
    </submittedName>
</protein>
<feature type="domain" description="Peptidase S1" evidence="2">
    <location>
        <begin position="137"/>
        <end position="181"/>
    </location>
</feature>
<dbReference type="InterPro" id="IPR001254">
    <property type="entry name" value="Trypsin_dom"/>
</dbReference>
<dbReference type="GO" id="GO:0004252">
    <property type="term" value="F:serine-type endopeptidase activity"/>
    <property type="evidence" value="ECO:0007669"/>
    <property type="project" value="InterPro"/>
</dbReference>
<dbReference type="KEGG" id="dci:103509896"/>
<evidence type="ECO:0000313" key="3">
    <source>
        <dbReference type="Proteomes" id="UP000079169"/>
    </source>
</evidence>
<dbReference type="Gene3D" id="2.40.10.10">
    <property type="entry name" value="Trypsin-like serine proteases"/>
    <property type="match status" value="1"/>
</dbReference>
<dbReference type="STRING" id="121845.A0A1S3D3M7"/>
<dbReference type="PANTHER" id="PTHR24252">
    <property type="entry name" value="ACROSIN-RELATED"/>
    <property type="match status" value="1"/>
</dbReference>
<dbReference type="InterPro" id="IPR043504">
    <property type="entry name" value="Peptidase_S1_PA_chymotrypsin"/>
</dbReference>
<dbReference type="Proteomes" id="UP000079169">
    <property type="component" value="Unplaced"/>
</dbReference>